<evidence type="ECO:0000313" key="1">
    <source>
        <dbReference type="EMBL" id="PQO44728.1"/>
    </source>
</evidence>
<organism evidence="1 2">
    <name type="scientific">Blastopirellula marina</name>
    <dbReference type="NCBI Taxonomy" id="124"/>
    <lineage>
        <taxon>Bacteria</taxon>
        <taxon>Pseudomonadati</taxon>
        <taxon>Planctomycetota</taxon>
        <taxon>Planctomycetia</taxon>
        <taxon>Pirellulales</taxon>
        <taxon>Pirellulaceae</taxon>
        <taxon>Blastopirellula</taxon>
    </lineage>
</organism>
<proteinExistence type="predicted"/>
<dbReference type="Proteomes" id="UP000237819">
    <property type="component" value="Unassembled WGS sequence"/>
</dbReference>
<evidence type="ECO:0000313" key="2">
    <source>
        <dbReference type="Proteomes" id="UP000237819"/>
    </source>
</evidence>
<sequence length="116" mass="13538">MQVVVEAEAIRRAESREFKWRSQVDLPHSAKIRELRMLREEEIRIETGRASHGGDFLRLVHVPTGSERIHPGPLKGVKRHELMQQWLAEIEADLIARGLHQYVVPAYPTKNRWQRG</sequence>
<dbReference type="EMBL" id="PUHZ01000018">
    <property type="protein sequence ID" value="PQO44728.1"/>
    <property type="molecule type" value="Genomic_DNA"/>
</dbReference>
<gene>
    <name evidence="1" type="ORF">C5Y93_18365</name>
</gene>
<protein>
    <submittedName>
        <fullName evidence="1">Uncharacterized protein</fullName>
    </submittedName>
</protein>
<dbReference type="AlphaFoldDB" id="A0A2S8GJV5"/>
<dbReference type="RefSeq" id="WP_105336902.1">
    <property type="nucleotide sequence ID" value="NZ_PUHZ01000018.1"/>
</dbReference>
<comment type="caution">
    <text evidence="1">The sequence shown here is derived from an EMBL/GenBank/DDBJ whole genome shotgun (WGS) entry which is preliminary data.</text>
</comment>
<name>A0A2S8GJV5_9BACT</name>
<reference evidence="1 2" key="1">
    <citation type="submission" date="2018-02" db="EMBL/GenBank/DDBJ databases">
        <title>Comparative genomes isolates from brazilian mangrove.</title>
        <authorList>
            <person name="Araujo J.E."/>
            <person name="Taketani R.G."/>
            <person name="Silva M.C.P."/>
            <person name="Loureco M.V."/>
            <person name="Andreote F.D."/>
        </authorList>
    </citation>
    <scope>NUCLEOTIDE SEQUENCE [LARGE SCALE GENOMIC DNA]</scope>
    <source>
        <strain evidence="1 2">Nap-Phe MGV</strain>
    </source>
</reference>
<dbReference type="OrthoDB" id="9924356at2"/>
<accession>A0A2S8GJV5</accession>